<dbReference type="Proteomes" id="UP000192257">
    <property type="component" value="Unassembled WGS sequence"/>
</dbReference>
<proteinExistence type="predicted"/>
<dbReference type="AlphaFoldDB" id="A0A1X0NXZ4"/>
<feature type="compositionally biased region" description="Basic and acidic residues" evidence="1">
    <location>
        <begin position="24"/>
        <end position="33"/>
    </location>
</feature>
<evidence type="ECO:0000313" key="2">
    <source>
        <dbReference type="EMBL" id="ORC89030.1"/>
    </source>
</evidence>
<protein>
    <submittedName>
        <fullName evidence="2">Uncharacterized protein</fullName>
    </submittedName>
</protein>
<evidence type="ECO:0000313" key="3">
    <source>
        <dbReference type="Proteomes" id="UP000192257"/>
    </source>
</evidence>
<dbReference type="VEuPathDB" id="TriTrypDB:TM35_000142410"/>
<evidence type="ECO:0000256" key="1">
    <source>
        <dbReference type="SAM" id="MobiDB-lite"/>
    </source>
</evidence>
<dbReference type="GeneID" id="39985466"/>
<feature type="region of interest" description="Disordered" evidence="1">
    <location>
        <begin position="24"/>
        <end position="44"/>
    </location>
</feature>
<reference evidence="2 3" key="1">
    <citation type="submission" date="2017-03" db="EMBL/GenBank/DDBJ databases">
        <title>An alternative strategy for trypanosome survival in the mammalian bloodstream revealed through genome and transcriptome analysis of the ubiquitous bovine parasite Trypanosoma (Megatrypanum) theileri.</title>
        <authorList>
            <person name="Kelly S."/>
            <person name="Ivens A."/>
            <person name="Mott A."/>
            <person name="O'Neill E."/>
            <person name="Emms D."/>
            <person name="Macleod O."/>
            <person name="Voorheis P."/>
            <person name="Matthews J."/>
            <person name="Matthews K."/>
            <person name="Carrington M."/>
        </authorList>
    </citation>
    <scope>NUCLEOTIDE SEQUENCE [LARGE SCALE GENOMIC DNA]</scope>
    <source>
        <strain evidence="2">Edinburgh</strain>
    </source>
</reference>
<gene>
    <name evidence="2" type="ORF">TM35_000142410</name>
</gene>
<keyword evidence="3" id="KW-1185">Reference proteome</keyword>
<name>A0A1X0NXZ4_9TRYP</name>
<accession>A0A1X0NXZ4</accession>
<dbReference type="RefSeq" id="XP_028883096.1">
    <property type="nucleotide sequence ID" value="XM_029025686.1"/>
</dbReference>
<sequence length="100" mass="10213">MIGGILALVPVEKLRRYEAELDAQRQELQDREGSSAGGAGSATVAGNCVGGVPSGLRCEDHTCGHSLRGEGGAANSSHTSLDCGVREGDGAARDGHQVRL</sequence>
<feature type="compositionally biased region" description="Basic and acidic residues" evidence="1">
    <location>
        <begin position="84"/>
        <end position="100"/>
    </location>
</feature>
<organism evidence="2 3">
    <name type="scientific">Trypanosoma theileri</name>
    <dbReference type="NCBI Taxonomy" id="67003"/>
    <lineage>
        <taxon>Eukaryota</taxon>
        <taxon>Discoba</taxon>
        <taxon>Euglenozoa</taxon>
        <taxon>Kinetoplastea</taxon>
        <taxon>Metakinetoplastina</taxon>
        <taxon>Trypanosomatida</taxon>
        <taxon>Trypanosomatidae</taxon>
        <taxon>Trypanosoma</taxon>
    </lineage>
</organism>
<comment type="caution">
    <text evidence="2">The sequence shown here is derived from an EMBL/GenBank/DDBJ whole genome shotgun (WGS) entry which is preliminary data.</text>
</comment>
<feature type="region of interest" description="Disordered" evidence="1">
    <location>
        <begin position="67"/>
        <end position="100"/>
    </location>
</feature>
<dbReference type="EMBL" id="NBCO01000014">
    <property type="protein sequence ID" value="ORC89030.1"/>
    <property type="molecule type" value="Genomic_DNA"/>
</dbReference>